<evidence type="ECO:0000256" key="1">
    <source>
        <dbReference type="SAM" id="SignalP"/>
    </source>
</evidence>
<keyword evidence="4" id="KW-1185">Reference proteome</keyword>
<dbReference type="RefSeq" id="WP_084372749.1">
    <property type="nucleotide sequence ID" value="NZ_FWYF01000002.1"/>
</dbReference>
<evidence type="ECO:0000259" key="2">
    <source>
        <dbReference type="Pfam" id="PF14240"/>
    </source>
</evidence>
<dbReference type="InterPro" id="IPR013783">
    <property type="entry name" value="Ig-like_fold"/>
</dbReference>
<dbReference type="EMBL" id="FWYF01000002">
    <property type="protein sequence ID" value="SMD34559.1"/>
    <property type="molecule type" value="Genomic_DNA"/>
</dbReference>
<evidence type="ECO:0000313" key="4">
    <source>
        <dbReference type="Proteomes" id="UP000192472"/>
    </source>
</evidence>
<keyword evidence="1" id="KW-0732">Signal</keyword>
<dbReference type="Proteomes" id="UP000192472">
    <property type="component" value="Unassembled WGS sequence"/>
</dbReference>
<dbReference type="OrthoDB" id="665834at2"/>
<dbReference type="AlphaFoldDB" id="A0A1W2GD11"/>
<dbReference type="Pfam" id="PF14240">
    <property type="entry name" value="YHYH"/>
    <property type="match status" value="1"/>
</dbReference>
<feature type="chain" id="PRO_5013071608" evidence="1">
    <location>
        <begin position="26"/>
        <end position="606"/>
    </location>
</feature>
<gene>
    <name evidence="3" type="ORF">SAMN04488029_2075</name>
</gene>
<dbReference type="Gene3D" id="2.60.40.10">
    <property type="entry name" value="Immunoglobulins"/>
    <property type="match status" value="1"/>
</dbReference>
<protein>
    <submittedName>
        <fullName evidence="3">YHYH protein</fullName>
    </submittedName>
</protein>
<feature type="domain" description="YHYH" evidence="2">
    <location>
        <begin position="409"/>
        <end position="596"/>
    </location>
</feature>
<dbReference type="Gene3D" id="2.60.40.1080">
    <property type="match status" value="1"/>
</dbReference>
<name>A0A1W2GD11_REIFA</name>
<dbReference type="PROSITE" id="PS51257">
    <property type="entry name" value="PROKAR_LIPOPROTEIN"/>
    <property type="match status" value="1"/>
</dbReference>
<sequence length="606" mass="64889">MREIKNQLKSTLVAILLLNIMLACTEDEPAQDENHAPTIEDVIPDLSLTSGFGSETVALSDVFADADGDDLTLSATSSDEGVATVAIAGTTLTISEVGNGSTNITVKAEDEEGKSVTDSFTLKISEEGDTNNTPTVTNEISDQTLSEGFSAATVELMNVFDDADSDELILNAVSADEAVVTVSISGTTLTITEVGTGETEVTVTAKDPSDASVSDTFSVTVNEASTSTTADFAFSNQDGNGLTIDSWAAVTDASGYAILINTEDSFTDLTDGDDDDASTSYQGVGQQLIYNGTSITSLDITILESDMSYYFKLIPYTGAHVYNHQYDAEEGSTTSCETTSTTVSQVCFSIDGDIRTISSNQYPSHAVENFPNGTPTAMESTHDLDLTPVEAGSITYVYDETGGPTPSNDKFYQFGVAVNGVEFHPMGLKPWTHPDTEEENWEWQSAVYKENQTDLDAYGAHVTTAGNYHYHGDIVALADEEDGSRHSLIYGFAADGFPIYYKFGYVDAEDATSGIMELESSYQLKSGSRTGTGTAGEDYPDGTHDGTYIQDFEYVAGLGDLDECNGRTGITPEYPEGTYYYVITAEFPVTPNCFVGTPDDEWKIGK</sequence>
<evidence type="ECO:0000313" key="3">
    <source>
        <dbReference type="EMBL" id="SMD34559.1"/>
    </source>
</evidence>
<dbReference type="STRING" id="692418.SAMN04488029_2075"/>
<reference evidence="3 4" key="1">
    <citation type="submission" date="2017-04" db="EMBL/GenBank/DDBJ databases">
        <authorList>
            <person name="Afonso C.L."/>
            <person name="Miller P.J."/>
            <person name="Scott M.A."/>
            <person name="Spackman E."/>
            <person name="Goraichik I."/>
            <person name="Dimitrov K.M."/>
            <person name="Suarez D.L."/>
            <person name="Swayne D.E."/>
        </authorList>
    </citation>
    <scope>NUCLEOTIDE SEQUENCE [LARGE SCALE GENOMIC DNA]</scope>
    <source>
        <strain evidence="3 4">DSM 26133</strain>
    </source>
</reference>
<feature type="signal peptide" evidence="1">
    <location>
        <begin position="1"/>
        <end position="25"/>
    </location>
</feature>
<proteinExistence type="predicted"/>
<accession>A0A1W2GD11</accession>
<organism evidence="3 4">
    <name type="scientific">Reichenbachiella faecimaris</name>
    <dbReference type="NCBI Taxonomy" id="692418"/>
    <lineage>
        <taxon>Bacteria</taxon>
        <taxon>Pseudomonadati</taxon>
        <taxon>Bacteroidota</taxon>
        <taxon>Cytophagia</taxon>
        <taxon>Cytophagales</taxon>
        <taxon>Reichenbachiellaceae</taxon>
        <taxon>Reichenbachiella</taxon>
    </lineage>
</organism>
<dbReference type="InterPro" id="IPR025924">
    <property type="entry name" value="YHYH_dom"/>
</dbReference>